<dbReference type="Proteomes" id="UP001229421">
    <property type="component" value="Unassembled WGS sequence"/>
</dbReference>
<evidence type="ECO:0000256" key="1">
    <source>
        <dbReference type="ARBA" id="ARBA00004123"/>
    </source>
</evidence>
<evidence type="ECO:0000256" key="4">
    <source>
        <dbReference type="ARBA" id="ARBA00022771"/>
    </source>
</evidence>
<accession>A0AAD8LH87</accession>
<feature type="region of interest" description="Disordered" evidence="7">
    <location>
        <begin position="201"/>
        <end position="226"/>
    </location>
</feature>
<evidence type="ECO:0000256" key="7">
    <source>
        <dbReference type="SAM" id="MobiDB-lite"/>
    </source>
</evidence>
<dbReference type="GO" id="GO:0008270">
    <property type="term" value="F:zinc ion binding"/>
    <property type="evidence" value="ECO:0007669"/>
    <property type="project" value="UniProtKB-KW"/>
</dbReference>
<dbReference type="Pfam" id="PF12874">
    <property type="entry name" value="zf-met"/>
    <property type="match status" value="2"/>
</dbReference>
<dbReference type="GO" id="GO:0005634">
    <property type="term" value="C:nucleus"/>
    <property type="evidence" value="ECO:0007669"/>
    <property type="project" value="UniProtKB-SubCell"/>
</dbReference>
<comment type="caution">
    <text evidence="9">The sequence shown here is derived from an EMBL/GenBank/DDBJ whole genome shotgun (WGS) entry which is preliminary data.</text>
</comment>
<evidence type="ECO:0000256" key="5">
    <source>
        <dbReference type="ARBA" id="ARBA00022833"/>
    </source>
</evidence>
<dbReference type="GO" id="GO:0003676">
    <property type="term" value="F:nucleic acid binding"/>
    <property type="evidence" value="ECO:0007669"/>
    <property type="project" value="InterPro"/>
</dbReference>
<dbReference type="InterPro" id="IPR003604">
    <property type="entry name" value="Matrin/U1-like-C_Znf_C2H2"/>
</dbReference>
<evidence type="ECO:0000313" key="9">
    <source>
        <dbReference type="EMBL" id="KAK1440784.1"/>
    </source>
</evidence>
<keyword evidence="10" id="KW-1185">Reference proteome</keyword>
<keyword evidence="2" id="KW-0479">Metal-binding</keyword>
<gene>
    <name evidence="9" type="ORF">QVD17_06615</name>
</gene>
<organism evidence="9 10">
    <name type="scientific">Tagetes erecta</name>
    <name type="common">African marigold</name>
    <dbReference type="NCBI Taxonomy" id="13708"/>
    <lineage>
        <taxon>Eukaryota</taxon>
        <taxon>Viridiplantae</taxon>
        <taxon>Streptophyta</taxon>
        <taxon>Embryophyta</taxon>
        <taxon>Tracheophyta</taxon>
        <taxon>Spermatophyta</taxon>
        <taxon>Magnoliopsida</taxon>
        <taxon>eudicotyledons</taxon>
        <taxon>Gunneridae</taxon>
        <taxon>Pentapetalae</taxon>
        <taxon>asterids</taxon>
        <taxon>campanulids</taxon>
        <taxon>Asterales</taxon>
        <taxon>Asteraceae</taxon>
        <taxon>Asteroideae</taxon>
        <taxon>Heliantheae alliance</taxon>
        <taxon>Tageteae</taxon>
        <taxon>Tagetes</taxon>
    </lineage>
</organism>
<protein>
    <recommendedName>
        <fullName evidence="8">U1-type domain-containing protein</fullName>
    </recommendedName>
</protein>
<dbReference type="AlphaFoldDB" id="A0AAD8LH87"/>
<evidence type="ECO:0000313" key="10">
    <source>
        <dbReference type="Proteomes" id="UP001229421"/>
    </source>
</evidence>
<keyword evidence="3" id="KW-0677">Repeat</keyword>
<feature type="domain" description="U1-type" evidence="8">
    <location>
        <begin position="157"/>
        <end position="191"/>
    </location>
</feature>
<evidence type="ECO:0000256" key="2">
    <source>
        <dbReference type="ARBA" id="ARBA00022723"/>
    </source>
</evidence>
<keyword evidence="4" id="KW-0863">Zinc-finger</keyword>
<sequence>MQPPNPTFSDPYTHHFHHQTSQYYFPSQNPNPYHHLFQFESHLTTDPDPPGVDPFFQSYSITHAGGAYNAHHSGALTYSHAALPSTYPADVVAHNWPDNESIQQYGNTLYAVGATMPQDVSQQLIPIVPTQSAWTNPIPTVKPRVPWKKIPKKTKIAQSAWCEICKIECNTRDVLDKHKLGKKHIKNMEKLNSAASVATSNPIIGPVENPQKGNSGTKKKAETSQELEMKKRKVLEGGAAANAVRTCEICNVVCNSDAVFRFHLAGQKHASMWKKSQQAGAV</sequence>
<proteinExistence type="predicted"/>
<name>A0AAD8LH87_TARER</name>
<dbReference type="Gene3D" id="3.30.160.60">
    <property type="entry name" value="Classic Zinc Finger"/>
    <property type="match status" value="2"/>
</dbReference>
<dbReference type="EMBL" id="JAUHHV010000001">
    <property type="protein sequence ID" value="KAK1440784.1"/>
    <property type="molecule type" value="Genomic_DNA"/>
</dbReference>
<comment type="subcellular location">
    <subcellularLocation>
        <location evidence="1">Nucleus</location>
    </subcellularLocation>
</comment>
<dbReference type="InterPro" id="IPR051868">
    <property type="entry name" value="ZN346_ZMAT4"/>
</dbReference>
<keyword evidence="5" id="KW-0862">Zinc</keyword>
<keyword evidence="6" id="KW-0539">Nucleus</keyword>
<dbReference type="SMART" id="SM00451">
    <property type="entry name" value="ZnF_U1"/>
    <property type="match status" value="2"/>
</dbReference>
<reference evidence="9" key="1">
    <citation type="journal article" date="2023" name="bioRxiv">
        <title>Improved chromosome-level genome assembly for marigold (Tagetes erecta).</title>
        <authorList>
            <person name="Jiang F."/>
            <person name="Yuan L."/>
            <person name="Wang S."/>
            <person name="Wang H."/>
            <person name="Xu D."/>
            <person name="Wang A."/>
            <person name="Fan W."/>
        </authorList>
    </citation>
    <scope>NUCLEOTIDE SEQUENCE</scope>
    <source>
        <strain evidence="9">WSJ</strain>
        <tissue evidence="9">Leaf</tissue>
    </source>
</reference>
<dbReference type="PANTHER" id="PTHR46144">
    <property type="entry name" value="ZINC FINGER PROTEIN 385B-LIKE"/>
    <property type="match status" value="1"/>
</dbReference>
<dbReference type="PANTHER" id="PTHR46144:SF6">
    <property type="entry name" value="C2H2-TYPE DOMAIN-CONTAINING PROTEIN"/>
    <property type="match status" value="1"/>
</dbReference>
<evidence type="ECO:0000256" key="6">
    <source>
        <dbReference type="ARBA" id="ARBA00023242"/>
    </source>
</evidence>
<evidence type="ECO:0000259" key="8">
    <source>
        <dbReference type="SMART" id="SM00451"/>
    </source>
</evidence>
<dbReference type="InterPro" id="IPR013087">
    <property type="entry name" value="Znf_C2H2_type"/>
</dbReference>
<feature type="domain" description="U1-type" evidence="8">
    <location>
        <begin position="242"/>
        <end position="276"/>
    </location>
</feature>
<evidence type="ECO:0000256" key="3">
    <source>
        <dbReference type="ARBA" id="ARBA00022737"/>
    </source>
</evidence>
<dbReference type="SUPFAM" id="SSF57667">
    <property type="entry name" value="beta-beta-alpha zinc fingers"/>
    <property type="match status" value="2"/>
</dbReference>
<dbReference type="InterPro" id="IPR036236">
    <property type="entry name" value="Znf_C2H2_sf"/>
</dbReference>